<dbReference type="Proteomes" id="UP000323707">
    <property type="component" value="Unassembled WGS sequence"/>
</dbReference>
<evidence type="ECO:0000313" key="4">
    <source>
        <dbReference type="Proteomes" id="UP000323707"/>
    </source>
</evidence>
<evidence type="ECO:0000256" key="1">
    <source>
        <dbReference type="SAM" id="MobiDB-lite"/>
    </source>
</evidence>
<sequence length="141" mass="15846">MGENMELKDLILQTLDEVAKDPNKADENIESSKLDSSLQQVESCVDSSRQASEPSKSKPTLPKTSIESSPVKNGKIIPPNAQEFGLGQDSIVYLENLREKLLVLFEGLKMPELQDTQNKLDLVVRFLQYQLCVIDEILQKK</sequence>
<evidence type="ECO:0000259" key="2">
    <source>
        <dbReference type="Pfam" id="PF21862"/>
    </source>
</evidence>
<reference evidence="3 4" key="1">
    <citation type="submission" date="2019-09" db="EMBL/GenBank/DDBJ databases">
        <title>Draft genome sequence of various Type strains from the CCUG.</title>
        <authorList>
            <person name="Pineiro-Iglesias B."/>
            <person name="Tunovic T."/>
            <person name="Unosson C."/>
            <person name="Inganas E."/>
            <person name="Ohlen M."/>
            <person name="Cardew S."/>
            <person name="Jensie-Markopoulos S."/>
            <person name="Salva-Serra F."/>
            <person name="Jaen-Luchoro D."/>
            <person name="Karlsson R."/>
            <person name="Svensson-Stadler L."/>
            <person name="Chun J."/>
            <person name="Moore E."/>
        </authorList>
    </citation>
    <scope>NUCLEOTIDE SEQUENCE [LARGE SCALE GENOMIC DNA]</scope>
    <source>
        <strain evidence="3 4">CCUG 32756T</strain>
    </source>
</reference>
<accession>A0A5M9QI19</accession>
<feature type="region of interest" description="Disordered" evidence="1">
    <location>
        <begin position="22"/>
        <end position="79"/>
    </location>
</feature>
<proteinExistence type="predicted"/>
<dbReference type="RefSeq" id="WP_150337717.1">
    <property type="nucleotide sequence ID" value="NZ_JAERIX010000024.1"/>
</dbReference>
<dbReference type="InterPro" id="IPR054057">
    <property type="entry name" value="CiaD_C"/>
</dbReference>
<dbReference type="AlphaFoldDB" id="A0A5M9QI19"/>
<organism evidence="3 4">
    <name type="scientific">Helicobacter canis</name>
    <dbReference type="NCBI Taxonomy" id="29419"/>
    <lineage>
        <taxon>Bacteria</taxon>
        <taxon>Pseudomonadati</taxon>
        <taxon>Campylobacterota</taxon>
        <taxon>Epsilonproteobacteria</taxon>
        <taxon>Campylobacterales</taxon>
        <taxon>Helicobacteraceae</taxon>
        <taxon>Helicobacter</taxon>
    </lineage>
</organism>
<feature type="compositionally biased region" description="Basic and acidic residues" evidence="1">
    <location>
        <begin position="22"/>
        <end position="33"/>
    </location>
</feature>
<gene>
    <name evidence="3" type="ORF">F4V45_07450</name>
</gene>
<comment type="caution">
    <text evidence="3">The sequence shown here is derived from an EMBL/GenBank/DDBJ whole genome shotgun (WGS) entry which is preliminary data.</text>
</comment>
<evidence type="ECO:0000313" key="3">
    <source>
        <dbReference type="EMBL" id="KAA8707699.1"/>
    </source>
</evidence>
<feature type="domain" description="Campylobacter invasion antigen D C-terminal" evidence="2">
    <location>
        <begin position="88"/>
        <end position="140"/>
    </location>
</feature>
<dbReference type="EMBL" id="VXKE01000021">
    <property type="protein sequence ID" value="KAA8707699.1"/>
    <property type="molecule type" value="Genomic_DNA"/>
</dbReference>
<protein>
    <recommendedName>
        <fullName evidence="2">Campylobacter invasion antigen D C-terminal domain-containing protein</fullName>
    </recommendedName>
</protein>
<feature type="compositionally biased region" description="Polar residues" evidence="1">
    <location>
        <begin position="34"/>
        <end position="71"/>
    </location>
</feature>
<dbReference type="Pfam" id="PF21862">
    <property type="entry name" value="CiaD"/>
    <property type="match status" value="1"/>
</dbReference>
<name>A0A5M9QI19_9HELI</name>